<dbReference type="SUPFAM" id="SSF55729">
    <property type="entry name" value="Acyl-CoA N-acyltransferases (Nat)"/>
    <property type="match status" value="1"/>
</dbReference>
<geneLocation type="plasmid" evidence="2 3">
    <name>pAcX50e</name>
</geneLocation>
<sequence>MLVNWLDTWLSITEQHDNIAMIQEPQLDWQAARAPSRAPLSGLYVRLEPLDVARHGGDLWQALQGPDSDPLLWNYLPYGPFSERISFDAWLSTNQSSVDPLFFSVIDLARQRAMGLLSLLRIAPKDGSIEIGHVAFGQVMQRTPGSTEAIWLLARLAMEELGYRRLEWKCNALNNRSTRAARRLGFVYEGLFRQHMVVKGRNRDTAWFSILDKEWPRCRNAFERWLAPDNFDAKGRQKRRLEDLRK</sequence>
<accession>A0A0C4WSQ6</accession>
<dbReference type="FunFam" id="3.40.630.30:FF:000047">
    <property type="entry name" value="Acetyltransferase, GNAT family"/>
    <property type="match status" value="1"/>
</dbReference>
<dbReference type="GO" id="GO:0008999">
    <property type="term" value="F:protein-N-terminal-alanine acetyltransferase activity"/>
    <property type="evidence" value="ECO:0007669"/>
    <property type="project" value="TreeGrafter"/>
</dbReference>
<dbReference type="HOGENOM" id="CLU_013985_1_2_6"/>
<dbReference type="KEGG" id="acx:Achr_e580"/>
<evidence type="ECO:0000313" key="3">
    <source>
        <dbReference type="Proteomes" id="UP000068210"/>
    </source>
</evidence>
<dbReference type="PANTHER" id="PTHR43441">
    <property type="entry name" value="RIBOSOMAL-PROTEIN-SERINE ACETYLTRANSFERASE"/>
    <property type="match status" value="1"/>
</dbReference>
<dbReference type="InterPro" id="IPR016181">
    <property type="entry name" value="Acyl_CoA_acyltransferase"/>
</dbReference>
<organism evidence="2 3">
    <name type="scientific">Azotobacter chroococcum NCIMB 8003</name>
    <dbReference type="NCBI Taxonomy" id="1328314"/>
    <lineage>
        <taxon>Bacteria</taxon>
        <taxon>Pseudomonadati</taxon>
        <taxon>Pseudomonadota</taxon>
        <taxon>Gammaproteobacteria</taxon>
        <taxon>Pseudomonadales</taxon>
        <taxon>Pseudomonadaceae</taxon>
        <taxon>Azotobacter</taxon>
    </lineage>
</organism>
<reference evidence="2 3" key="1">
    <citation type="journal article" date="2015" name="PLoS ONE">
        <title>Azotobacter Genomes: The Genome of Azotobacter chroococcum NCIMB 8003 (ATCC 4412).</title>
        <authorList>
            <person name="Robson R.L."/>
            <person name="Jones R."/>
            <person name="Robson R.M."/>
            <person name="Schwartz A."/>
            <person name="Richardson T.H."/>
        </authorList>
    </citation>
    <scope>NUCLEOTIDE SEQUENCE [LARGE SCALE GENOMIC DNA]</scope>
    <source>
        <strain evidence="2 3">NCIMB 8003</strain>
        <plasmid evidence="3">Plasmid pAcX50e</plasmid>
    </source>
</reference>
<dbReference type="InterPro" id="IPR051908">
    <property type="entry name" value="Ribosomal_N-acetyltransferase"/>
</dbReference>
<dbReference type="PANTHER" id="PTHR43441:SF2">
    <property type="entry name" value="FAMILY ACETYLTRANSFERASE, PUTATIVE (AFU_ORTHOLOGUE AFUA_7G00850)-RELATED"/>
    <property type="match status" value="1"/>
</dbReference>
<dbReference type="GO" id="GO:1990189">
    <property type="term" value="F:protein N-terminal-serine acetyltransferase activity"/>
    <property type="evidence" value="ECO:0007669"/>
    <property type="project" value="TreeGrafter"/>
</dbReference>
<dbReference type="Gene3D" id="3.40.630.30">
    <property type="match status" value="1"/>
</dbReference>
<evidence type="ECO:0000259" key="1">
    <source>
        <dbReference type="Pfam" id="PF13302"/>
    </source>
</evidence>
<gene>
    <name evidence="2" type="ORF">Achr_e580</name>
</gene>
<dbReference type="EMBL" id="CP010420">
    <property type="protein sequence ID" value="AJE23649.1"/>
    <property type="molecule type" value="Genomic_DNA"/>
</dbReference>
<dbReference type="GO" id="GO:0005737">
    <property type="term" value="C:cytoplasm"/>
    <property type="evidence" value="ECO:0007669"/>
    <property type="project" value="TreeGrafter"/>
</dbReference>
<proteinExistence type="predicted"/>
<dbReference type="Proteomes" id="UP000068210">
    <property type="component" value="Plasmid pAcX50e"/>
</dbReference>
<dbReference type="Pfam" id="PF13302">
    <property type="entry name" value="Acetyltransf_3"/>
    <property type="match status" value="1"/>
</dbReference>
<protein>
    <submittedName>
        <fullName evidence="2">GCN5-related N-acetyltransferase</fullName>
    </submittedName>
</protein>
<name>A0A0C4WSQ6_9GAMM</name>
<dbReference type="AlphaFoldDB" id="A0A0C4WSQ6"/>
<keyword evidence="2" id="KW-0808">Transferase</keyword>
<keyword evidence="2" id="KW-0614">Plasmid</keyword>
<keyword evidence="3" id="KW-1185">Reference proteome</keyword>
<evidence type="ECO:0000313" key="2">
    <source>
        <dbReference type="EMBL" id="AJE23649.1"/>
    </source>
</evidence>
<feature type="domain" description="N-acetyltransferase" evidence="1">
    <location>
        <begin position="67"/>
        <end position="187"/>
    </location>
</feature>
<dbReference type="InterPro" id="IPR000182">
    <property type="entry name" value="GNAT_dom"/>
</dbReference>